<accession>A0A7W4VKC8</accession>
<feature type="transmembrane region" description="Helical" evidence="1">
    <location>
        <begin position="228"/>
        <end position="255"/>
    </location>
</feature>
<comment type="caution">
    <text evidence="3">The sequence shown here is derived from an EMBL/GenBank/DDBJ whole genome shotgun (WGS) entry which is preliminary data.</text>
</comment>
<keyword evidence="1" id="KW-1133">Transmembrane helix</keyword>
<dbReference type="InterPro" id="IPR050879">
    <property type="entry name" value="Acyltransferase_3"/>
</dbReference>
<sequence length="381" mass="41652">MAEAGHIRSLTSLRFFAASAIVLGHGASPSFSPVRSLIVDVRPAVSFFFVLSGFILSYTYDGRMKELGYRNFFVARCARLWPIHAVTASLAIVFLVWPTTSQGGTAALARLMGNLLLIQSFTPWRDWYFSFNAVSWSISTEMAFYAAFPLLIGVIQRRWAVVAAGAAAWLAAVLAFAVMWDLPTQEVAPGLSAWSLLYISPVTRIIEFIAGMLAFVAFKSLRVAVPRVAYGSATMLEICAVLACLGAMLVCTGIGRYGTALPPQTRIWVLTCGPFIVFAGALVVFARQEGGLSHLLQTTPLVYLGEISFALYMLHQIVVRYIAGNFWQQASVHPWAFYATYWILSLVGAALLFELVEKPGRSLIRRKFSAPRGTAVPVSAA</sequence>
<keyword evidence="1" id="KW-0472">Membrane</keyword>
<feature type="transmembrane region" description="Helical" evidence="1">
    <location>
        <begin position="335"/>
        <end position="356"/>
    </location>
</feature>
<evidence type="ECO:0000313" key="4">
    <source>
        <dbReference type="Proteomes" id="UP000532010"/>
    </source>
</evidence>
<keyword evidence="1" id="KW-0812">Transmembrane</keyword>
<name>A0A7W4VKC8_9HYPH</name>
<dbReference type="PANTHER" id="PTHR23028:SF53">
    <property type="entry name" value="ACYL_TRANSF_3 DOMAIN-CONTAINING PROTEIN"/>
    <property type="match status" value="1"/>
</dbReference>
<feature type="transmembrane region" description="Helical" evidence="1">
    <location>
        <begin position="159"/>
        <end position="180"/>
    </location>
</feature>
<evidence type="ECO:0000259" key="2">
    <source>
        <dbReference type="Pfam" id="PF01757"/>
    </source>
</evidence>
<dbReference type="AlphaFoldDB" id="A0A7W4VKC8"/>
<dbReference type="EMBL" id="JACHWB010000002">
    <property type="protein sequence ID" value="MBB3018716.1"/>
    <property type="molecule type" value="Genomic_DNA"/>
</dbReference>
<feature type="domain" description="Acyltransferase 3" evidence="2">
    <location>
        <begin position="9"/>
        <end position="353"/>
    </location>
</feature>
<evidence type="ECO:0000256" key="1">
    <source>
        <dbReference type="SAM" id="Phobius"/>
    </source>
</evidence>
<feature type="transmembrane region" description="Helical" evidence="1">
    <location>
        <begin position="80"/>
        <end position="97"/>
    </location>
</feature>
<proteinExistence type="predicted"/>
<reference evidence="3 4" key="1">
    <citation type="submission" date="2020-08" db="EMBL/GenBank/DDBJ databases">
        <title>The Agave Microbiome: Exploring the role of microbial communities in plant adaptations to desert environments.</title>
        <authorList>
            <person name="Partida-Martinez L.P."/>
        </authorList>
    </citation>
    <scope>NUCLEOTIDE SEQUENCE [LARGE SCALE GENOMIC DNA]</scope>
    <source>
        <strain evidence="3 4">AT3.9</strain>
    </source>
</reference>
<evidence type="ECO:0000313" key="3">
    <source>
        <dbReference type="EMBL" id="MBB3018716.1"/>
    </source>
</evidence>
<feature type="transmembrane region" description="Helical" evidence="1">
    <location>
        <begin position="267"/>
        <end position="286"/>
    </location>
</feature>
<dbReference type="Proteomes" id="UP000532010">
    <property type="component" value="Unassembled WGS sequence"/>
</dbReference>
<dbReference type="GO" id="GO:0016747">
    <property type="term" value="F:acyltransferase activity, transferring groups other than amino-acyl groups"/>
    <property type="evidence" value="ECO:0007669"/>
    <property type="project" value="InterPro"/>
</dbReference>
<feature type="transmembrane region" description="Helical" evidence="1">
    <location>
        <begin position="298"/>
        <end position="323"/>
    </location>
</feature>
<keyword evidence="4" id="KW-1185">Reference proteome</keyword>
<feature type="transmembrane region" description="Helical" evidence="1">
    <location>
        <begin position="12"/>
        <end position="31"/>
    </location>
</feature>
<organism evidence="3 4">
    <name type="scientific">Microvirga lupini</name>
    <dbReference type="NCBI Taxonomy" id="420324"/>
    <lineage>
        <taxon>Bacteria</taxon>
        <taxon>Pseudomonadati</taxon>
        <taxon>Pseudomonadota</taxon>
        <taxon>Alphaproteobacteria</taxon>
        <taxon>Hyphomicrobiales</taxon>
        <taxon>Methylobacteriaceae</taxon>
        <taxon>Microvirga</taxon>
    </lineage>
</organism>
<feature type="transmembrane region" description="Helical" evidence="1">
    <location>
        <begin position="43"/>
        <end position="60"/>
    </location>
</feature>
<protein>
    <submittedName>
        <fullName evidence="3">Peptidoglycan/LPS O-acetylase OafA/YrhL</fullName>
    </submittedName>
</protein>
<dbReference type="RefSeq" id="WP_183449199.1">
    <property type="nucleotide sequence ID" value="NZ_JACHWB010000002.1"/>
</dbReference>
<dbReference type="GO" id="GO:0016020">
    <property type="term" value="C:membrane"/>
    <property type="evidence" value="ECO:0007669"/>
    <property type="project" value="TreeGrafter"/>
</dbReference>
<dbReference type="Pfam" id="PF01757">
    <property type="entry name" value="Acyl_transf_3"/>
    <property type="match status" value="1"/>
</dbReference>
<dbReference type="InterPro" id="IPR002656">
    <property type="entry name" value="Acyl_transf_3_dom"/>
</dbReference>
<dbReference type="GO" id="GO:0000271">
    <property type="term" value="P:polysaccharide biosynthetic process"/>
    <property type="evidence" value="ECO:0007669"/>
    <property type="project" value="TreeGrafter"/>
</dbReference>
<gene>
    <name evidence="3" type="ORF">FHR70_001770</name>
</gene>
<feature type="transmembrane region" description="Helical" evidence="1">
    <location>
        <begin position="133"/>
        <end position="152"/>
    </location>
</feature>
<feature type="transmembrane region" description="Helical" evidence="1">
    <location>
        <begin position="192"/>
        <end position="216"/>
    </location>
</feature>
<dbReference type="PANTHER" id="PTHR23028">
    <property type="entry name" value="ACETYLTRANSFERASE"/>
    <property type="match status" value="1"/>
</dbReference>